<feature type="compositionally biased region" description="Polar residues" evidence="2">
    <location>
        <begin position="1"/>
        <end position="25"/>
    </location>
</feature>
<dbReference type="GO" id="GO:0006338">
    <property type="term" value="P:chromatin remodeling"/>
    <property type="evidence" value="ECO:0007669"/>
    <property type="project" value="UniProtKB-ARBA"/>
</dbReference>
<sequence>MPTNTSNRASSGAPCQSSRNGSGSKSTTNNASITSTIASQEVRQYSRPPPTRFDAYGVPQYYIESILESKKLDDEEVQYLILWEGYPLEEATWETRSTLGEDAQEAIKDFQRREREKRMAERQKG</sequence>
<evidence type="ECO:0000313" key="4">
    <source>
        <dbReference type="EMBL" id="PPJ51047.1"/>
    </source>
</evidence>
<evidence type="ECO:0000256" key="1">
    <source>
        <dbReference type="ARBA" id="ARBA00011353"/>
    </source>
</evidence>
<dbReference type="PROSITE" id="PS50013">
    <property type="entry name" value="CHROMO_2"/>
    <property type="match status" value="1"/>
</dbReference>
<evidence type="ECO:0000256" key="2">
    <source>
        <dbReference type="SAM" id="MobiDB-lite"/>
    </source>
</evidence>
<evidence type="ECO:0000259" key="3">
    <source>
        <dbReference type="PROSITE" id="PS50013"/>
    </source>
</evidence>
<dbReference type="AlphaFoldDB" id="A0A2S6BUA1"/>
<comment type="caution">
    <text evidence="4">The sequence shown here is derived from an EMBL/GenBank/DDBJ whole genome shotgun (WGS) entry which is preliminary data.</text>
</comment>
<gene>
    <name evidence="4" type="ORF">CBER1_07531</name>
</gene>
<dbReference type="Gene3D" id="2.40.50.40">
    <property type="match status" value="1"/>
</dbReference>
<feature type="compositionally biased region" description="Low complexity" evidence="2">
    <location>
        <begin position="26"/>
        <end position="39"/>
    </location>
</feature>
<protein>
    <recommendedName>
        <fullName evidence="3">Chromo domain-containing protein</fullName>
    </recommendedName>
</protein>
<organism evidence="4 5">
    <name type="scientific">Cercospora berteroae</name>
    <dbReference type="NCBI Taxonomy" id="357750"/>
    <lineage>
        <taxon>Eukaryota</taxon>
        <taxon>Fungi</taxon>
        <taxon>Dikarya</taxon>
        <taxon>Ascomycota</taxon>
        <taxon>Pezizomycotina</taxon>
        <taxon>Dothideomycetes</taxon>
        <taxon>Dothideomycetidae</taxon>
        <taxon>Mycosphaerellales</taxon>
        <taxon>Mycosphaerellaceae</taxon>
        <taxon>Cercospora</taxon>
    </lineage>
</organism>
<dbReference type="InterPro" id="IPR000953">
    <property type="entry name" value="Chromo/chromo_shadow_dom"/>
</dbReference>
<feature type="domain" description="Chromo" evidence="3">
    <location>
        <begin position="61"/>
        <end position="122"/>
    </location>
</feature>
<dbReference type="InterPro" id="IPR023780">
    <property type="entry name" value="Chromo_domain"/>
</dbReference>
<dbReference type="InterPro" id="IPR016197">
    <property type="entry name" value="Chromo-like_dom_sf"/>
</dbReference>
<name>A0A2S6BUA1_9PEZI</name>
<feature type="region of interest" description="Disordered" evidence="2">
    <location>
        <begin position="1"/>
        <end position="55"/>
    </location>
</feature>
<reference evidence="5" key="1">
    <citation type="journal article" date="2017" name="bioRxiv">
        <title>Conservation of a gene cluster reveals novel cercosporin biosynthetic mechanisms and extends production to the genus Colletotrichum.</title>
        <authorList>
            <person name="de Jonge R."/>
            <person name="Ebert M.K."/>
            <person name="Huitt-Roehl C.R."/>
            <person name="Pal P."/>
            <person name="Suttle J.C."/>
            <person name="Spanner R.E."/>
            <person name="Neubauer J.D."/>
            <person name="Jurick W.M.II."/>
            <person name="Stott K.A."/>
            <person name="Secor G.A."/>
            <person name="Thomma B.P.H.J."/>
            <person name="Van de Peer Y."/>
            <person name="Townsend C.A."/>
            <person name="Bolton M.D."/>
        </authorList>
    </citation>
    <scope>NUCLEOTIDE SEQUENCE [LARGE SCALE GENOMIC DNA]</scope>
    <source>
        <strain evidence="5">CBS538.71</strain>
    </source>
</reference>
<comment type="subunit">
    <text evidence="1">Component of the NuA4 histone acetyltransferase complex.</text>
</comment>
<dbReference type="EMBL" id="PNEN01001768">
    <property type="protein sequence ID" value="PPJ51047.1"/>
    <property type="molecule type" value="Genomic_DNA"/>
</dbReference>
<dbReference type="Pfam" id="PF00385">
    <property type="entry name" value="Chromo"/>
    <property type="match status" value="1"/>
</dbReference>
<keyword evidence="5" id="KW-1185">Reference proteome</keyword>
<dbReference type="SUPFAM" id="SSF54160">
    <property type="entry name" value="Chromo domain-like"/>
    <property type="match status" value="1"/>
</dbReference>
<dbReference type="OrthoDB" id="5427872at2759"/>
<accession>A0A2S6BUA1</accession>
<proteinExistence type="predicted"/>
<dbReference type="SMART" id="SM00298">
    <property type="entry name" value="CHROMO"/>
    <property type="match status" value="1"/>
</dbReference>
<dbReference type="CDD" id="cd00024">
    <property type="entry name" value="CD_CSD"/>
    <property type="match status" value="1"/>
</dbReference>
<dbReference type="Proteomes" id="UP000237631">
    <property type="component" value="Unassembled WGS sequence"/>
</dbReference>
<evidence type="ECO:0000313" key="5">
    <source>
        <dbReference type="Proteomes" id="UP000237631"/>
    </source>
</evidence>